<feature type="signal peptide" evidence="2">
    <location>
        <begin position="1"/>
        <end position="33"/>
    </location>
</feature>
<dbReference type="EMBL" id="CP115922">
    <property type="protein sequence ID" value="XCD19171.1"/>
    <property type="molecule type" value="Genomic_DNA"/>
</dbReference>
<dbReference type="RefSeq" id="WP_353500294.1">
    <property type="nucleotide sequence ID" value="NZ_CP115922.1"/>
</dbReference>
<reference evidence="3" key="1">
    <citation type="submission" date="2023-01" db="EMBL/GenBank/DDBJ databases">
        <title>Vibrio sp. CB1-14 genome sequencing.</title>
        <authorList>
            <person name="Otstavnykh N."/>
            <person name="Isaeva M."/>
            <person name="Meleshko D."/>
        </authorList>
    </citation>
    <scope>NUCLEOTIDE SEQUENCE</scope>
    <source>
        <strain evidence="3">CB1-14</strain>
        <plasmid evidence="3">p1</plasmid>
    </source>
</reference>
<feature type="transmembrane region" description="Helical" evidence="1">
    <location>
        <begin position="80"/>
        <end position="105"/>
    </location>
</feature>
<name>A0AAU8BSY3_9VIBR</name>
<keyword evidence="1" id="KW-1133">Transmembrane helix</keyword>
<keyword evidence="1" id="KW-0472">Membrane</keyword>
<feature type="transmembrane region" description="Helical" evidence="1">
    <location>
        <begin position="55"/>
        <end position="73"/>
    </location>
</feature>
<protein>
    <submittedName>
        <fullName evidence="3">Uncharacterized protein</fullName>
    </submittedName>
</protein>
<dbReference type="AlphaFoldDB" id="A0AAU8BSY3"/>
<keyword evidence="2" id="KW-0732">Signal</keyword>
<accession>A0AAU8BSY3</accession>
<evidence type="ECO:0000256" key="1">
    <source>
        <dbReference type="SAM" id="Phobius"/>
    </source>
</evidence>
<sequence length="107" mass="11002">MLGQLNSTFKSNLSQLRYALAFALLCASSLVMAGSGGDAFQGVMDDLISFADGIPGQIVAFLTVAGVLIFSIVRPNLVGLGASIIVMVVLAQLNTIITTMLSAGLPV</sequence>
<evidence type="ECO:0000313" key="3">
    <source>
        <dbReference type="EMBL" id="XCD19171.1"/>
    </source>
</evidence>
<organism evidence="3">
    <name type="scientific">Vibrio chaetopteri</name>
    <dbReference type="NCBI Taxonomy" id="3016528"/>
    <lineage>
        <taxon>Bacteria</taxon>
        <taxon>Pseudomonadati</taxon>
        <taxon>Pseudomonadota</taxon>
        <taxon>Gammaproteobacteria</taxon>
        <taxon>Vibrionales</taxon>
        <taxon>Vibrionaceae</taxon>
        <taxon>Vibrio</taxon>
    </lineage>
</organism>
<evidence type="ECO:0000256" key="2">
    <source>
        <dbReference type="SAM" id="SignalP"/>
    </source>
</evidence>
<keyword evidence="3" id="KW-0614">Plasmid</keyword>
<keyword evidence="1" id="KW-0812">Transmembrane</keyword>
<geneLocation type="plasmid" evidence="3">
    <name>p1</name>
</geneLocation>
<proteinExistence type="predicted"/>
<gene>
    <name evidence="3" type="ORF">PG915_24870</name>
</gene>
<feature type="chain" id="PRO_5044009147" evidence="2">
    <location>
        <begin position="34"/>
        <end position="107"/>
    </location>
</feature>
<dbReference type="KEGG" id="vck:PG915_24870"/>